<organism evidence="2 3">
    <name type="scientific">Nocardiopsis composta</name>
    <dbReference type="NCBI Taxonomy" id="157465"/>
    <lineage>
        <taxon>Bacteria</taxon>
        <taxon>Bacillati</taxon>
        <taxon>Actinomycetota</taxon>
        <taxon>Actinomycetes</taxon>
        <taxon>Streptosporangiales</taxon>
        <taxon>Nocardiopsidaceae</taxon>
        <taxon>Nocardiopsis</taxon>
    </lineage>
</organism>
<proteinExistence type="predicted"/>
<name>A0A7W8VC54_9ACTN</name>
<protein>
    <submittedName>
        <fullName evidence="2">Maltose-binding protein MalE</fullName>
    </submittedName>
</protein>
<dbReference type="Pfam" id="PF04149">
    <property type="entry name" value="DUF397"/>
    <property type="match status" value="1"/>
</dbReference>
<sequence length="62" mass="6665">MAVMIDIAWKKSSYSEGGSNCVIARMPAVSEVQVGDSQNPDQAPLSIDRQAWTALLRVSGDL</sequence>
<dbReference type="AlphaFoldDB" id="A0A7W8VC54"/>
<evidence type="ECO:0000313" key="2">
    <source>
        <dbReference type="EMBL" id="MBB5430842.1"/>
    </source>
</evidence>
<dbReference type="RefSeq" id="WP_246528178.1">
    <property type="nucleotide sequence ID" value="NZ_JACHDB010000001.1"/>
</dbReference>
<comment type="caution">
    <text evidence="2">The sequence shown here is derived from an EMBL/GenBank/DDBJ whole genome shotgun (WGS) entry which is preliminary data.</text>
</comment>
<reference evidence="2 3" key="1">
    <citation type="submission" date="2020-08" db="EMBL/GenBank/DDBJ databases">
        <title>Sequencing the genomes of 1000 actinobacteria strains.</title>
        <authorList>
            <person name="Klenk H.-P."/>
        </authorList>
    </citation>
    <scope>NUCLEOTIDE SEQUENCE [LARGE SCALE GENOMIC DNA]</scope>
    <source>
        <strain evidence="2 3">DSM 44551</strain>
    </source>
</reference>
<dbReference type="Proteomes" id="UP000572635">
    <property type="component" value="Unassembled WGS sequence"/>
</dbReference>
<gene>
    <name evidence="2" type="ORF">HDA36_000926</name>
</gene>
<keyword evidence="3" id="KW-1185">Reference proteome</keyword>
<feature type="domain" description="DUF397" evidence="1">
    <location>
        <begin position="8"/>
        <end position="57"/>
    </location>
</feature>
<dbReference type="InterPro" id="IPR007278">
    <property type="entry name" value="DUF397"/>
</dbReference>
<accession>A0A7W8VC54</accession>
<dbReference type="EMBL" id="JACHDB010000001">
    <property type="protein sequence ID" value="MBB5430842.1"/>
    <property type="molecule type" value="Genomic_DNA"/>
</dbReference>
<evidence type="ECO:0000313" key="3">
    <source>
        <dbReference type="Proteomes" id="UP000572635"/>
    </source>
</evidence>
<evidence type="ECO:0000259" key="1">
    <source>
        <dbReference type="Pfam" id="PF04149"/>
    </source>
</evidence>